<protein>
    <submittedName>
        <fullName evidence="11">Putative phospholipase B-like 2</fullName>
    </submittedName>
</protein>
<dbReference type="InterPro" id="IPR036116">
    <property type="entry name" value="FN3_sf"/>
</dbReference>
<keyword evidence="2 9" id="KW-0732">Signal</keyword>
<feature type="transmembrane region" description="Helical" evidence="8">
    <location>
        <begin position="800"/>
        <end position="821"/>
    </location>
</feature>
<dbReference type="InterPro" id="IPR007110">
    <property type="entry name" value="Ig-like_dom"/>
</dbReference>
<dbReference type="SUPFAM" id="SSF48726">
    <property type="entry name" value="Immunoglobulin"/>
    <property type="match status" value="1"/>
</dbReference>
<dbReference type="InterPro" id="IPR015373">
    <property type="entry name" value="Interferon/interleukin_rcp_dom"/>
</dbReference>
<dbReference type="SUPFAM" id="SSF49265">
    <property type="entry name" value="Fibronectin type III"/>
    <property type="match status" value="2"/>
</dbReference>
<evidence type="ECO:0000256" key="3">
    <source>
        <dbReference type="ARBA" id="ARBA00022801"/>
    </source>
</evidence>
<keyword evidence="12" id="KW-1185">Reference proteome</keyword>
<dbReference type="InterPro" id="IPR013783">
    <property type="entry name" value="Ig-like_fold"/>
</dbReference>
<dbReference type="GO" id="GO:0009395">
    <property type="term" value="P:phospholipid catabolic process"/>
    <property type="evidence" value="ECO:0007669"/>
    <property type="project" value="TreeGrafter"/>
</dbReference>
<evidence type="ECO:0000256" key="4">
    <source>
        <dbReference type="ARBA" id="ARBA00022963"/>
    </source>
</evidence>
<evidence type="ECO:0000256" key="2">
    <source>
        <dbReference type="ARBA" id="ARBA00022729"/>
    </source>
</evidence>
<dbReference type="InterPro" id="IPR007000">
    <property type="entry name" value="PLipase_B-like"/>
</dbReference>
<evidence type="ECO:0000256" key="5">
    <source>
        <dbReference type="ARBA" id="ARBA00023098"/>
    </source>
</evidence>
<feature type="non-terminal residue" evidence="11">
    <location>
        <position position="1104"/>
    </location>
</feature>
<evidence type="ECO:0000256" key="1">
    <source>
        <dbReference type="ARBA" id="ARBA00007835"/>
    </source>
</evidence>
<proteinExistence type="inferred from homology"/>
<dbReference type="InterPro" id="IPR003961">
    <property type="entry name" value="FN3_dom"/>
</dbReference>
<dbReference type="PANTHER" id="PTHR12370:SF3">
    <property type="entry name" value="PHOSPHOLIPASE B-LIKE 2-RELATED"/>
    <property type="match status" value="1"/>
</dbReference>
<dbReference type="Pfam" id="PF01108">
    <property type="entry name" value="Tissue_fac"/>
    <property type="match status" value="1"/>
</dbReference>
<feature type="chain" id="PRO_5035171351" evidence="9">
    <location>
        <begin position="20"/>
        <end position="1104"/>
    </location>
</feature>
<dbReference type="Pfam" id="PF04916">
    <property type="entry name" value="Phospholip_B"/>
    <property type="match status" value="1"/>
</dbReference>
<evidence type="ECO:0000256" key="9">
    <source>
        <dbReference type="SAM" id="SignalP"/>
    </source>
</evidence>
<keyword evidence="8" id="KW-0812">Transmembrane</keyword>
<evidence type="ECO:0000313" key="11">
    <source>
        <dbReference type="EMBL" id="KAF5903274.1"/>
    </source>
</evidence>
<dbReference type="EMBL" id="QNUK01000075">
    <property type="protein sequence ID" value="KAF5903274.1"/>
    <property type="molecule type" value="Genomic_DNA"/>
</dbReference>
<dbReference type="Proteomes" id="UP000727407">
    <property type="component" value="Unassembled WGS sequence"/>
</dbReference>
<evidence type="ECO:0000256" key="7">
    <source>
        <dbReference type="ARBA" id="ARBA00023319"/>
    </source>
</evidence>
<comment type="similarity">
    <text evidence="1">Belongs to the phospholipase B-like family.</text>
</comment>
<feature type="signal peptide" evidence="9">
    <location>
        <begin position="1"/>
        <end position="19"/>
    </location>
</feature>
<gene>
    <name evidence="11" type="ORF">DAT39_006967</name>
</gene>
<evidence type="ECO:0000259" key="10">
    <source>
        <dbReference type="PROSITE" id="PS50835"/>
    </source>
</evidence>
<dbReference type="Gene3D" id="2.60.40.10">
    <property type="entry name" value="Immunoglobulins"/>
    <property type="match status" value="4"/>
</dbReference>
<dbReference type="GO" id="GO:0004620">
    <property type="term" value="F:phospholipase activity"/>
    <property type="evidence" value="ECO:0007669"/>
    <property type="project" value="InterPro"/>
</dbReference>
<keyword evidence="4" id="KW-0442">Lipid degradation</keyword>
<dbReference type="AlphaFoldDB" id="A0A8J4U3C2"/>
<keyword evidence="7" id="KW-0393">Immunoglobulin domain</keyword>
<keyword evidence="8" id="KW-1133">Transmembrane helix</keyword>
<dbReference type="PANTHER" id="PTHR12370">
    <property type="entry name" value="PHOSPHOLIPASE B-RELATED"/>
    <property type="match status" value="1"/>
</dbReference>
<accession>A0A8J4U3C2</accession>
<dbReference type="Pfam" id="PF09294">
    <property type="entry name" value="Interfer-bind"/>
    <property type="match status" value="1"/>
</dbReference>
<evidence type="ECO:0000313" key="12">
    <source>
        <dbReference type="Proteomes" id="UP000727407"/>
    </source>
</evidence>
<dbReference type="GO" id="GO:0005576">
    <property type="term" value="C:extracellular region"/>
    <property type="evidence" value="ECO:0007669"/>
    <property type="project" value="TreeGrafter"/>
</dbReference>
<keyword evidence="6" id="KW-0325">Glycoprotein</keyword>
<dbReference type="PROSITE" id="PS50835">
    <property type="entry name" value="IG_LIKE"/>
    <property type="match status" value="1"/>
</dbReference>
<dbReference type="Gene3D" id="3.60.60.30">
    <property type="match status" value="1"/>
</dbReference>
<keyword evidence="5" id="KW-0443">Lipid metabolism</keyword>
<keyword evidence="8" id="KW-0472">Membrane</keyword>
<dbReference type="OrthoDB" id="443524at2759"/>
<comment type="caution">
    <text evidence="11">The sequence shown here is derived from an EMBL/GenBank/DDBJ whole genome shotgun (WGS) entry which is preliminary data.</text>
</comment>
<evidence type="ECO:0000256" key="8">
    <source>
        <dbReference type="SAM" id="Phobius"/>
    </source>
</evidence>
<reference evidence="11" key="1">
    <citation type="submission" date="2020-07" db="EMBL/GenBank/DDBJ databases">
        <title>Clarias magur genome sequencing, assembly and annotation.</title>
        <authorList>
            <person name="Kushwaha B."/>
            <person name="Kumar R."/>
            <person name="Das P."/>
            <person name="Joshi C.G."/>
            <person name="Kumar D."/>
            <person name="Nagpure N.S."/>
            <person name="Pandey M."/>
            <person name="Agarwal S."/>
            <person name="Srivastava S."/>
            <person name="Singh M."/>
            <person name="Sahoo L."/>
            <person name="Jayasankar P."/>
            <person name="Meher P.K."/>
            <person name="Koringa P.G."/>
            <person name="Iquebal M.A."/>
            <person name="Das S.P."/>
            <person name="Bit A."/>
            <person name="Patnaik S."/>
            <person name="Patel N."/>
            <person name="Shah T.M."/>
            <person name="Hinsu A."/>
            <person name="Jena J.K."/>
        </authorList>
    </citation>
    <scope>NUCLEOTIDE SEQUENCE</scope>
    <source>
        <strain evidence="11">CIFAMagur01</strain>
        <tissue evidence="11">Testis</tissue>
    </source>
</reference>
<dbReference type="InterPro" id="IPR036179">
    <property type="entry name" value="Ig-like_dom_sf"/>
</dbReference>
<organism evidence="11 12">
    <name type="scientific">Clarias magur</name>
    <name type="common">Asian catfish</name>
    <name type="synonym">Macropteronotus magur</name>
    <dbReference type="NCBI Taxonomy" id="1594786"/>
    <lineage>
        <taxon>Eukaryota</taxon>
        <taxon>Metazoa</taxon>
        <taxon>Chordata</taxon>
        <taxon>Craniata</taxon>
        <taxon>Vertebrata</taxon>
        <taxon>Euteleostomi</taxon>
        <taxon>Actinopterygii</taxon>
        <taxon>Neopterygii</taxon>
        <taxon>Teleostei</taxon>
        <taxon>Ostariophysi</taxon>
        <taxon>Siluriformes</taxon>
        <taxon>Clariidae</taxon>
        <taxon>Clarias</taxon>
    </lineage>
</organism>
<evidence type="ECO:0000256" key="6">
    <source>
        <dbReference type="ARBA" id="ARBA00023180"/>
    </source>
</evidence>
<sequence>MFRCLVCVVLMCVISPADTHLRYAVLNQRTGKLHLQDGFHTDFVAFANFTDDIVNTGWSYLEVVTNGKYNDMLQAYAAGVVEGVVTSKLIYKHWMNTLMGYCGLDDPGYCHRLTEYITTNLQWVTEQIEKTAESPYWHQAHLSLLQLKGLEDGYNEQPKFPEPGLNFNPLGFLLFQMGGDLEDLEAALNKSSQSRTVGSGSCSALIKLLPGNKELLVSHDTWNTYQSMLRIMKKYIFSFRTSLKDETLIPGSTQAFSSYPGSIFSGDDFYILSSGLVTMETTIGNSNADLWKFVKPKGSVMEWLRNIVANRLARSGTEWADIFSQYNSGTYNNQWMIVDYKSFIPGKLGQKKGLLTILEQIPGMIQTADKTEELYNTSYWASYNIPYFEEVFNASGGPDLVKKYGSWFSFSDNPRAQIFRRNQSLITDMESMVRLMRYNNFKNDPLSECDGCDPARNGENAISARSDLNPANGTYPFGALTQRPHGGTDMKMTSYGLFRQYELLAVSGPTWDQVPVFEWSTSPYSSLKHMGHPDRWDFPTVHVRCALQRAHTPRLQGPTESTVRAAGRGLGRGRTEAADITVAMDWSSALLLSELFFIIHRAACSSELPSPQRVRVNLSVLIWDRPKNHINITYAVQYNTTRSDWSEVYTGPQQQFDFTATAEDFYGKKFRVRAENGNQTSKWVESRLVQCAQLHTCAPVIQLKVERDMVHLWMKHRDASLKASEGGHIEFRPLYWKRNSTNDKQEPSFNSDYLVIRDLESGQEYCFQVEYLLFHKPHGKPSREICEVIPETSGQRSLRFVMYGLLAVALLAILGGFLYFVHTHYKRIKALLQPPLDIPEHIQEFIFRELPEFPLPERQVTESYDLVSYVEEVAEDPDRCDVENDREHVRSTWYDGFNCDEFENKIEVYEKFHTDQLYGNNSEQTSVVTLYCPVCEENGNTFTWYKDFHLMPDKSDYRLQIFLPSEDPIGSEQNGIYTCVCTWEHHGHIYNSSGSYQLQKKELTRNFAPTFQYPLNNCVEFVDLGGQLELNCLVFFGINVNDMPSVYWMRNNSRLNSNYSKKKDGIKSSFKITQVSETDLQSNYCCIAMSSQKWEFVCINLSTR</sequence>
<feature type="domain" description="Ig-like" evidence="10">
    <location>
        <begin position="1009"/>
        <end position="1102"/>
    </location>
</feature>
<name>A0A8J4U3C2_CLAMG</name>
<keyword evidence="3" id="KW-0378">Hydrolase</keyword>